<keyword evidence="1" id="KW-1133">Transmembrane helix</keyword>
<proteinExistence type="predicted"/>
<keyword evidence="1" id="KW-0472">Membrane</keyword>
<sequence>MGIRQRHLNSSEQSWNIFVPFQIQFEFSGYLCGEVRQSVKLICIHGVSSSDTERLPSNVIGYWQRSSEGNSKSVQHFESSSLNQWVTLSSNAEDQIVCTLKVRTESNTTIEPPVVCILFTPQDVISSFVLAEVHLHRDTLKSSSFTSSLTDFKGPKESGKSEETVAVLSQCLSTVSNVSPVSVKTFHELPKSAVSSKCFHLLPWLLLSFLNFCGCLVENCTQRLHPLVLYVLSRPSTCQHLIERYKHCWTVGSHIRRSRYQHFLIYNAYCQQLLDTALGIGICVFIVYFELPETLAGNVIGWADDVALKLGQLVKALMGAPAGLKLNAHLTKTMGLFFQYHIFLWTGYLTVLRSVMPTLIWYSSWVGVLGASCQLCLVSDMLSTLTLHIYCFYVYAARMFHLQMYALGSFWRLFRGKKWNALRSRVDSATYNTDQLFVGTLLFTVLLFLLPTTALYYAVFTVLRILVLIAQGILIRLVSIALHTPVFTLLVRLFSPKHVAGSVVFNVHHVPKDKDCLVLTMQTSQLPGKDLVSLSFPKTRTEQVPKHTWAEFLSNLATGKLVYPWVERASSD</sequence>
<keyword evidence="1" id="KW-0812">Transmembrane</keyword>
<gene>
    <name evidence="3" type="primary">LOC101845605</name>
</gene>
<evidence type="ECO:0000256" key="1">
    <source>
        <dbReference type="SAM" id="Phobius"/>
    </source>
</evidence>
<dbReference type="PANTHER" id="PTHR21329">
    <property type="entry name" value="PHOSPHATIDYLINOSITOL N-ACETYLGLUCOSAMINYLTRANSFERASE SUBUNIT Q-RELATED"/>
    <property type="match status" value="1"/>
</dbReference>
<dbReference type="Proteomes" id="UP000694888">
    <property type="component" value="Unplaced"/>
</dbReference>
<keyword evidence="2" id="KW-1185">Reference proteome</keyword>
<protein>
    <submittedName>
        <fullName evidence="3">Phosphatidylinositol N-acetylglucosaminyltransferase subunit Q</fullName>
    </submittedName>
</protein>
<organism evidence="2 3">
    <name type="scientific">Aplysia californica</name>
    <name type="common">California sea hare</name>
    <dbReference type="NCBI Taxonomy" id="6500"/>
    <lineage>
        <taxon>Eukaryota</taxon>
        <taxon>Metazoa</taxon>
        <taxon>Spiralia</taxon>
        <taxon>Lophotrochozoa</taxon>
        <taxon>Mollusca</taxon>
        <taxon>Gastropoda</taxon>
        <taxon>Heterobranchia</taxon>
        <taxon>Euthyneura</taxon>
        <taxon>Tectipleura</taxon>
        <taxon>Aplysiida</taxon>
        <taxon>Aplysioidea</taxon>
        <taxon>Aplysiidae</taxon>
        <taxon>Aplysia</taxon>
    </lineage>
</organism>
<feature type="transmembrane region" description="Helical" evidence="1">
    <location>
        <begin position="334"/>
        <end position="352"/>
    </location>
</feature>
<dbReference type="InterPro" id="IPR007720">
    <property type="entry name" value="PigQ/GPI1"/>
</dbReference>
<evidence type="ECO:0000313" key="3">
    <source>
        <dbReference type="RefSeq" id="XP_035824105.1"/>
    </source>
</evidence>
<keyword evidence="3" id="KW-0808">Transferase</keyword>
<accession>A0ABM1VNW3</accession>
<feature type="transmembrane region" description="Helical" evidence="1">
    <location>
        <begin position="435"/>
        <end position="459"/>
    </location>
</feature>
<reference evidence="3" key="1">
    <citation type="submission" date="2025-08" db="UniProtKB">
        <authorList>
            <consortium name="RefSeq"/>
        </authorList>
    </citation>
    <scope>IDENTIFICATION</scope>
</reference>
<feature type="transmembrane region" description="Helical" evidence="1">
    <location>
        <begin position="465"/>
        <end position="491"/>
    </location>
</feature>
<dbReference type="GO" id="GO:0016757">
    <property type="term" value="F:glycosyltransferase activity"/>
    <property type="evidence" value="ECO:0007669"/>
    <property type="project" value="UniProtKB-KW"/>
</dbReference>
<dbReference type="RefSeq" id="XP_035824105.1">
    <property type="nucleotide sequence ID" value="XM_035968212.1"/>
</dbReference>
<evidence type="ECO:0000313" key="2">
    <source>
        <dbReference type="Proteomes" id="UP000694888"/>
    </source>
</evidence>
<dbReference type="GeneID" id="101845605"/>
<dbReference type="Pfam" id="PF05024">
    <property type="entry name" value="Gpi1"/>
    <property type="match status" value="1"/>
</dbReference>
<keyword evidence="3" id="KW-0328">Glycosyltransferase</keyword>
<dbReference type="PANTHER" id="PTHR21329:SF3">
    <property type="entry name" value="PHOSPHATIDYLINOSITOL N-ACETYLGLUCOSAMINYLTRANSFERASE SUBUNIT Q"/>
    <property type="match status" value="1"/>
</dbReference>
<name>A0ABM1VNW3_APLCA</name>